<reference evidence="1" key="1">
    <citation type="journal article" date="2020" name="Nature">
        <title>Giant virus diversity and host interactions through global metagenomics.</title>
        <authorList>
            <person name="Schulz F."/>
            <person name="Roux S."/>
            <person name="Paez-Espino D."/>
            <person name="Jungbluth S."/>
            <person name="Walsh D.A."/>
            <person name="Denef V.J."/>
            <person name="McMahon K.D."/>
            <person name="Konstantinidis K.T."/>
            <person name="Eloe-Fadrosh E.A."/>
            <person name="Kyrpides N.C."/>
            <person name="Woyke T."/>
        </authorList>
    </citation>
    <scope>NUCLEOTIDE SEQUENCE</scope>
    <source>
        <strain evidence="1">GVMAG-M-3300018416-26</strain>
    </source>
</reference>
<dbReference type="Gene3D" id="3.30.160.60">
    <property type="entry name" value="Classic Zinc Finger"/>
    <property type="match status" value="1"/>
</dbReference>
<evidence type="ECO:0000313" key="1">
    <source>
        <dbReference type="EMBL" id="QHS94422.1"/>
    </source>
</evidence>
<proteinExistence type="predicted"/>
<evidence type="ECO:0008006" key="2">
    <source>
        <dbReference type="Google" id="ProtNLM"/>
    </source>
</evidence>
<sequence length="391" mass="45889">MKYYCDHCSYETDKKANYIRHLNRKFKCKKDNEKAFIEGPEVKVEGPEVKVKGPEVKVEGPEVKVKSSEVKVKSPEVKVDDTRVEIKCNDCNKSLSSLGKLYRHKQFCRGKLSILQCEICHKEFTCKQSKYEHKRNVLCFPPIPPPPSSQPLNDHLSENPLIVQEPSLPTTISNIQNNNNNVVTTNSYNNNNTTNNIIHFNAFGDEGIKQLEEFFGEDKEIIERLKQVGKKQLYGIRDIQNDIFFNPKNPKGFSIIKPEKYGSSVRVRNNEGEFEYMEFEDVRDPMLNYIEKFVNIYNKTRNKYNVKFRDPKERRILHTFLKIMNDNLDIYLNEDLKDDLDIKDESKESDNDNEDIKYKQFDKLSLDNIHVQTKKYFKCKKGEFVLKDKKV</sequence>
<dbReference type="AlphaFoldDB" id="A0A6C0BR05"/>
<protein>
    <recommendedName>
        <fullName evidence="2">C2H2-type domain-containing protein</fullName>
    </recommendedName>
</protein>
<accession>A0A6C0BR05</accession>
<name>A0A6C0BR05_9ZZZZ</name>
<organism evidence="1">
    <name type="scientific">viral metagenome</name>
    <dbReference type="NCBI Taxonomy" id="1070528"/>
    <lineage>
        <taxon>unclassified sequences</taxon>
        <taxon>metagenomes</taxon>
        <taxon>organismal metagenomes</taxon>
    </lineage>
</organism>
<dbReference type="EMBL" id="MN739222">
    <property type="protein sequence ID" value="QHS94422.1"/>
    <property type="molecule type" value="Genomic_DNA"/>
</dbReference>